<evidence type="ECO:0000259" key="10">
    <source>
        <dbReference type="PROSITE" id="PS52015"/>
    </source>
</evidence>
<evidence type="ECO:0000256" key="7">
    <source>
        <dbReference type="ARBA" id="ARBA00022927"/>
    </source>
</evidence>
<dbReference type="Pfam" id="PF03544">
    <property type="entry name" value="TonB_C"/>
    <property type="match status" value="1"/>
</dbReference>
<dbReference type="InterPro" id="IPR011652">
    <property type="entry name" value="MORN_2"/>
</dbReference>
<dbReference type="GO" id="GO:0031992">
    <property type="term" value="F:energy transducer activity"/>
    <property type="evidence" value="ECO:0007669"/>
    <property type="project" value="TreeGrafter"/>
</dbReference>
<dbReference type="RefSeq" id="WP_129255784.1">
    <property type="nucleotide sequence ID" value="NZ_SAXA01000025.1"/>
</dbReference>
<accession>A0A4Q1JHR9</accession>
<dbReference type="AlphaFoldDB" id="A0A4Q1JHR9"/>
<sequence length="236" mass="27279">MKNIALLFLLIGLTTSVFSQELIKQKFYKKEKGKSIPKLEIFRNSDGTFLIKEYNSDGTPKMIANSKNKNLYKLDGDVKYYSEKGILKYEGTYKDKFICCEWKLYDENGKLERILDYNFDMDTMQVSETENLKKTICDEEPKFQGGDPGSFVKYIADNLFYPPQAAKNMISGKLWVRFDIDEKGNLVNVKLLRDLDPSLDKEALRVILSSPKWKPAMKDGKPILLTYSMPIVFNLK</sequence>
<evidence type="ECO:0000256" key="9">
    <source>
        <dbReference type="ARBA" id="ARBA00023136"/>
    </source>
</evidence>
<evidence type="ECO:0000313" key="12">
    <source>
        <dbReference type="Proteomes" id="UP000289703"/>
    </source>
</evidence>
<dbReference type="Pfam" id="PF07661">
    <property type="entry name" value="MORN_2"/>
    <property type="match status" value="2"/>
</dbReference>
<evidence type="ECO:0000256" key="6">
    <source>
        <dbReference type="ARBA" id="ARBA00022692"/>
    </source>
</evidence>
<dbReference type="SUPFAM" id="SSF74653">
    <property type="entry name" value="TolA/TonB C-terminal domain"/>
    <property type="match status" value="1"/>
</dbReference>
<keyword evidence="8" id="KW-1133">Transmembrane helix</keyword>
<dbReference type="OrthoDB" id="9812355at2"/>
<organism evidence="11 12">
    <name type="scientific">Ancylomarina salipaludis</name>
    <dbReference type="NCBI Taxonomy" id="2501299"/>
    <lineage>
        <taxon>Bacteria</taxon>
        <taxon>Pseudomonadati</taxon>
        <taxon>Bacteroidota</taxon>
        <taxon>Bacteroidia</taxon>
        <taxon>Marinilabiliales</taxon>
        <taxon>Marinifilaceae</taxon>
        <taxon>Ancylomarina</taxon>
    </lineage>
</organism>
<dbReference type="EMBL" id="SAXA01000025">
    <property type="protein sequence ID" value="RXQ87403.1"/>
    <property type="molecule type" value="Genomic_DNA"/>
</dbReference>
<evidence type="ECO:0000256" key="2">
    <source>
        <dbReference type="ARBA" id="ARBA00006555"/>
    </source>
</evidence>
<dbReference type="PANTHER" id="PTHR33446:SF2">
    <property type="entry name" value="PROTEIN TONB"/>
    <property type="match status" value="1"/>
</dbReference>
<keyword evidence="6" id="KW-0812">Transmembrane</keyword>
<evidence type="ECO:0000256" key="5">
    <source>
        <dbReference type="ARBA" id="ARBA00022519"/>
    </source>
</evidence>
<keyword evidence="9" id="KW-0472">Membrane</keyword>
<evidence type="ECO:0000256" key="8">
    <source>
        <dbReference type="ARBA" id="ARBA00022989"/>
    </source>
</evidence>
<name>A0A4Q1JHR9_9BACT</name>
<keyword evidence="7" id="KW-0653">Protein transport</keyword>
<dbReference type="Proteomes" id="UP000289703">
    <property type="component" value="Unassembled WGS sequence"/>
</dbReference>
<dbReference type="SUPFAM" id="SSF82185">
    <property type="entry name" value="Histone H3 K4-specific methyltransferase SET7/9 N-terminal domain"/>
    <property type="match status" value="1"/>
</dbReference>
<dbReference type="InterPro" id="IPR051045">
    <property type="entry name" value="TonB-dependent_transducer"/>
</dbReference>
<feature type="domain" description="TonB C-terminal" evidence="10">
    <location>
        <begin position="146"/>
        <end position="236"/>
    </location>
</feature>
<dbReference type="GO" id="GO:0055085">
    <property type="term" value="P:transmembrane transport"/>
    <property type="evidence" value="ECO:0007669"/>
    <property type="project" value="InterPro"/>
</dbReference>
<dbReference type="NCBIfam" id="TIGR01352">
    <property type="entry name" value="tonB_Cterm"/>
    <property type="match status" value="1"/>
</dbReference>
<protein>
    <submittedName>
        <fullName evidence="11">TonB family protein</fullName>
    </submittedName>
</protein>
<evidence type="ECO:0000256" key="4">
    <source>
        <dbReference type="ARBA" id="ARBA00022475"/>
    </source>
</evidence>
<dbReference type="InterPro" id="IPR037682">
    <property type="entry name" value="TonB_C"/>
</dbReference>
<keyword evidence="4" id="KW-1003">Cell membrane</keyword>
<dbReference type="InterPro" id="IPR006260">
    <property type="entry name" value="TonB/TolA_C"/>
</dbReference>
<evidence type="ECO:0000313" key="11">
    <source>
        <dbReference type="EMBL" id="RXQ87403.1"/>
    </source>
</evidence>
<gene>
    <name evidence="11" type="ORF">EO244_16480</name>
</gene>
<dbReference type="Gene3D" id="3.30.1150.10">
    <property type="match status" value="1"/>
</dbReference>
<dbReference type="PANTHER" id="PTHR33446">
    <property type="entry name" value="PROTEIN TONB-RELATED"/>
    <property type="match status" value="1"/>
</dbReference>
<proteinExistence type="inferred from homology"/>
<dbReference type="Gene3D" id="3.90.930.1">
    <property type="match status" value="1"/>
</dbReference>
<keyword evidence="5" id="KW-0997">Cell inner membrane</keyword>
<keyword evidence="12" id="KW-1185">Reference proteome</keyword>
<comment type="caution">
    <text evidence="11">The sequence shown here is derived from an EMBL/GenBank/DDBJ whole genome shotgun (WGS) entry which is preliminary data.</text>
</comment>
<dbReference type="GO" id="GO:0098797">
    <property type="term" value="C:plasma membrane protein complex"/>
    <property type="evidence" value="ECO:0007669"/>
    <property type="project" value="TreeGrafter"/>
</dbReference>
<evidence type="ECO:0000256" key="1">
    <source>
        <dbReference type="ARBA" id="ARBA00004383"/>
    </source>
</evidence>
<keyword evidence="3" id="KW-0813">Transport</keyword>
<dbReference type="PROSITE" id="PS52015">
    <property type="entry name" value="TONB_CTD"/>
    <property type="match status" value="1"/>
</dbReference>
<reference evidence="11 12" key="1">
    <citation type="submission" date="2019-01" db="EMBL/GenBank/DDBJ databases">
        <title>Ancylomarina salipaludis sp. nov., isolated from a salt marsh.</title>
        <authorList>
            <person name="Yoon J.-H."/>
        </authorList>
    </citation>
    <scope>NUCLEOTIDE SEQUENCE [LARGE SCALE GENOMIC DNA]</scope>
    <source>
        <strain evidence="11 12">SHSM-M15</strain>
    </source>
</reference>
<comment type="subcellular location">
    <subcellularLocation>
        <location evidence="1">Cell inner membrane</location>
        <topology evidence="1">Single-pass membrane protein</topology>
        <orientation evidence="1">Periplasmic side</orientation>
    </subcellularLocation>
</comment>
<evidence type="ECO:0000256" key="3">
    <source>
        <dbReference type="ARBA" id="ARBA00022448"/>
    </source>
</evidence>
<comment type="similarity">
    <text evidence="2">Belongs to the TonB family.</text>
</comment>
<dbReference type="GO" id="GO:0015031">
    <property type="term" value="P:protein transport"/>
    <property type="evidence" value="ECO:0007669"/>
    <property type="project" value="UniProtKB-KW"/>
</dbReference>